<evidence type="ECO:0000313" key="1">
    <source>
        <dbReference type="EMBL" id="KAI2382812.1"/>
    </source>
</evidence>
<accession>A0ACB8UPZ5</accession>
<gene>
    <name evidence="1" type="ORF">LOY88_005708</name>
</gene>
<name>A0ACB8UPZ5_9EURO</name>
<sequence length="531" mass="59140">MRNHMAAGWFYSPSQIKRYFATRVSSLKPPKDAKLVNPWTIIRRVNRHQWLMFSVGYLGWVWDAFDFFTVIICLTEIAADFGVANSEVSWGITVTLMLRSVGALIFGILSDRYGRKWPMIINLGFFVVLELGSAFCTSLTPFLAVRALYGIAMGGLFGPAAATALEDLPYDVRGVLAGLFQMGYDLGFLLAVIFYRALVPTTKHGWRSLFWFGSVPPIFIIIFRLCLPETHHFQAMKAEREARLKLKNSEAAEQKKTSSLRAFLNDAGKALRQNWVMFIYLVVLMTAFNSCAHGSQDFYPTFLKDQVGLAPTEITVITVLGPIAAILSGPTIGYLSTIFGRRLSMMVCCIFGGAIIPAYILPRNPNHLTAGVFFEQFFVGGVWAPVPIHLSELSPPALRGLLVGLTYQLGNLASAASATIQATIGETKYRLPDAPNGAKRFDYGKVMGIFLGATFAFLFFILFLGPEMSQEERETEDAAAKELDRLQREGKSLAEIGQDRAKLEHKMMQSEMEEEQKLPEEKAEVQTLEAK</sequence>
<proteinExistence type="predicted"/>
<comment type="caution">
    <text evidence="1">The sequence shown here is derived from an EMBL/GenBank/DDBJ whole genome shotgun (WGS) entry which is preliminary data.</text>
</comment>
<organism evidence="1">
    <name type="scientific">Ophidiomyces ophidiicola</name>
    <dbReference type="NCBI Taxonomy" id="1387563"/>
    <lineage>
        <taxon>Eukaryota</taxon>
        <taxon>Fungi</taxon>
        <taxon>Dikarya</taxon>
        <taxon>Ascomycota</taxon>
        <taxon>Pezizomycotina</taxon>
        <taxon>Eurotiomycetes</taxon>
        <taxon>Eurotiomycetidae</taxon>
        <taxon>Onygenales</taxon>
        <taxon>Onygenaceae</taxon>
        <taxon>Ophidiomyces</taxon>
    </lineage>
</organism>
<protein>
    <submittedName>
        <fullName evidence="1">Uncharacterized protein</fullName>
    </submittedName>
</protein>
<dbReference type="EMBL" id="JALBCA010000108">
    <property type="protein sequence ID" value="KAI2382812.1"/>
    <property type="molecule type" value="Genomic_DNA"/>
</dbReference>
<reference evidence="1" key="1">
    <citation type="journal article" date="2022" name="bioRxiv">
        <title>Population genetic analysis of Ophidiomyces ophidiicola, the causative agent of snake fungal disease, indicates recent introductions to the USA.</title>
        <authorList>
            <person name="Ladner J.T."/>
            <person name="Palmer J.M."/>
            <person name="Ettinger C.L."/>
            <person name="Stajich J.E."/>
            <person name="Farrell T.M."/>
            <person name="Glorioso B.M."/>
            <person name="Lawson B."/>
            <person name="Price S.J."/>
            <person name="Stengle A.G."/>
            <person name="Grear D.A."/>
            <person name="Lorch J.M."/>
        </authorList>
    </citation>
    <scope>NUCLEOTIDE SEQUENCE</scope>
    <source>
        <strain evidence="1">NWHC 24266-5</strain>
    </source>
</reference>